<dbReference type="Pfam" id="PF10343">
    <property type="entry name" value="Q_salvage"/>
    <property type="match status" value="1"/>
</dbReference>
<dbReference type="InterPro" id="IPR029000">
    <property type="entry name" value="Cyclophilin-like_dom_sf"/>
</dbReference>
<keyword evidence="1" id="KW-0378">Hydrolase</keyword>
<accession>A0A1Q9CSB3</accession>
<organism evidence="4 5">
    <name type="scientific">Symbiodinium microadriaticum</name>
    <name type="common">Dinoflagellate</name>
    <name type="synonym">Zooxanthella microadriatica</name>
    <dbReference type="NCBI Taxonomy" id="2951"/>
    <lineage>
        <taxon>Eukaryota</taxon>
        <taxon>Sar</taxon>
        <taxon>Alveolata</taxon>
        <taxon>Dinophyceae</taxon>
        <taxon>Suessiales</taxon>
        <taxon>Symbiodiniaceae</taxon>
        <taxon>Symbiodinium</taxon>
    </lineage>
</organism>
<evidence type="ECO:0000256" key="1">
    <source>
        <dbReference type="RuleBase" id="RU365002"/>
    </source>
</evidence>
<dbReference type="EMBL" id="LSRX01000956">
    <property type="protein sequence ID" value="OLP85802.1"/>
    <property type="molecule type" value="Genomic_DNA"/>
</dbReference>
<dbReference type="PROSITE" id="PS50072">
    <property type="entry name" value="CSA_PPIASE_2"/>
    <property type="match status" value="1"/>
</dbReference>
<feature type="coiled-coil region" evidence="2">
    <location>
        <begin position="360"/>
        <end position="401"/>
    </location>
</feature>
<gene>
    <name evidence="4" type="ORF">AK812_SmicGene33184</name>
</gene>
<dbReference type="EC" id="3.2.2.-" evidence="1"/>
<dbReference type="Gene3D" id="2.40.100.10">
    <property type="entry name" value="Cyclophilin-like"/>
    <property type="match status" value="1"/>
</dbReference>
<dbReference type="Pfam" id="PF00160">
    <property type="entry name" value="Pro_isomerase"/>
    <property type="match status" value="1"/>
</dbReference>
<keyword evidence="2" id="KW-0175">Coiled coil</keyword>
<comment type="function">
    <text evidence="1">Catalyzes the hydrolysis of queuosine 5'-phosphate, releasing the nucleobase queuine (q). Is required for salvage of queuine from exogenous queuosine (Q) that is imported and then converted to queuosine 5'-phosphate intracellularly.</text>
</comment>
<dbReference type="PANTHER" id="PTHR21314">
    <property type="entry name" value="QUEUOSINE 5'-PHOSPHATE N-GLYCOSYLASE_HYDROLASE-RELATED"/>
    <property type="match status" value="1"/>
</dbReference>
<evidence type="ECO:0000256" key="2">
    <source>
        <dbReference type="SAM" id="Coils"/>
    </source>
</evidence>
<comment type="similarity">
    <text evidence="1">Belongs to the QNG1 protein family.</text>
</comment>
<keyword evidence="5" id="KW-1185">Reference proteome</keyword>
<dbReference type="GO" id="GO:0003755">
    <property type="term" value="F:peptidyl-prolyl cis-trans isomerase activity"/>
    <property type="evidence" value="ECO:0007669"/>
    <property type="project" value="InterPro"/>
</dbReference>
<reference evidence="4 5" key="1">
    <citation type="submission" date="2016-02" db="EMBL/GenBank/DDBJ databases">
        <title>Genome analysis of coral dinoflagellate symbionts highlights evolutionary adaptations to a symbiotic lifestyle.</title>
        <authorList>
            <person name="Aranda M."/>
            <person name="Li Y."/>
            <person name="Liew Y.J."/>
            <person name="Baumgarten S."/>
            <person name="Simakov O."/>
            <person name="Wilson M."/>
            <person name="Piel J."/>
            <person name="Ashoor H."/>
            <person name="Bougouffa S."/>
            <person name="Bajic V.B."/>
            <person name="Ryu T."/>
            <person name="Ravasi T."/>
            <person name="Bayer T."/>
            <person name="Micklem G."/>
            <person name="Kim H."/>
            <person name="Bhak J."/>
            <person name="Lajeunesse T.C."/>
            <person name="Voolstra C.R."/>
        </authorList>
    </citation>
    <scope>NUCLEOTIDE SEQUENCE [LARGE SCALE GENOMIC DNA]</scope>
    <source>
        <strain evidence="4 5">CCMP2467</strain>
    </source>
</reference>
<protein>
    <recommendedName>
        <fullName evidence="1">Queuosine 5'-phosphate N-glycosylase/hydrolase</fullName>
        <ecNumber evidence="1">3.2.2.-</ecNumber>
    </recommendedName>
    <alternativeName>
        <fullName evidence="1">Queuosine-nucleotide N-glycosylase/hydrolase</fullName>
    </alternativeName>
</protein>
<dbReference type="GO" id="GO:0016787">
    <property type="term" value="F:hydrolase activity"/>
    <property type="evidence" value="ECO:0007669"/>
    <property type="project" value="UniProtKB-KW"/>
</dbReference>
<sequence>MQATGAFLRSCLSAHSVQEEPRAFTPCAGLADGKLEAMATDRRYEVKMSVPDGAVPGTLLDVPVRGGSEKVRIRVPDSCGGGSVLVLSQAEGSTEWDLKIEEAIAPTQDASTTSEVMRSAPVIQPAQEDSPKPTLSEQPVAYTVRLDTTVGVIDIIVRPDWAPHGTRRFLELATSGDLSNLAFYRAIKGCISQFGLPPKRPWPPIPDDPPTGVPFLLGAVSFAAIGPNARKSTLFICTGDMSHCLGDKSWETPIGAVAEASLDVLDYIETVYGDIVEFGGQGPDTSRINAEGNLYLQTNFPKLTYIRSATVLDDGADSPPKETHEVKEDLSAVSRAVQEAEGLARANAGSAQQALHQAQAAAATDSLEELRAAVRRARQAADAAEAAAKAAEAAQAAAESRHAPAANHVSVAPQAQMASPAVAMPQQQVVPCTVPAMVPSPCPGPQRMPSIQAPGNPTVQALQFAHGPPPAHMQQGNHMACFSSVAPEAPDAGPRSGHGTSIHGTCWLQTSCSTSHTGGVPCDERRLRCSTASAVSNDSSGSALPAARACDGPHLRLWTRCRSPRYGSDRTNERNEVVAQRLLPMALADDPWLKVFDFPDFRHMSDMPYPERVRHSCCALQDVASKLEAPAWASRMNTACFAASLNFDDMCALADQPMDASCTAGSSQAVGEEAALICLAGAMDFGSGWRSELHAHHGLGPWQTVRAGLDKILAACPDGRADWLCSLRVSDVAKYFGLQSEVLQEYVQKLHTVLRELGETLLEKGYPNLQEFVMFSVNGFYKDATAASKLVQVLAETFPSCFQDVDKLGGLPVYFYKKAQSVVNELYERFHLRDDRFVFADIKMLTANVDPLVISVLRREHVVKTTLELTTQLDLHTPLPSGGAAEVALRAAAIAALEDIASIAQMKGYDVSPVMLGLDLDSLGFRSPMGQARGWLVSRQVEVGVPVAAAPETV</sequence>
<evidence type="ECO:0000259" key="3">
    <source>
        <dbReference type="PROSITE" id="PS50072"/>
    </source>
</evidence>
<dbReference type="GO" id="GO:0006400">
    <property type="term" value="P:tRNA modification"/>
    <property type="evidence" value="ECO:0007669"/>
    <property type="project" value="TreeGrafter"/>
</dbReference>
<name>A0A1Q9CSB3_SYMMI</name>
<dbReference type="InterPro" id="IPR002130">
    <property type="entry name" value="Cyclophilin-type_PPIase_dom"/>
</dbReference>
<dbReference type="OrthoDB" id="425008at2759"/>
<dbReference type="Proteomes" id="UP000186817">
    <property type="component" value="Unassembled WGS sequence"/>
</dbReference>
<dbReference type="InterPro" id="IPR019438">
    <property type="entry name" value="Q_salvage"/>
</dbReference>
<feature type="domain" description="PPIase cyclophilin-type" evidence="3">
    <location>
        <begin position="147"/>
        <end position="271"/>
    </location>
</feature>
<dbReference type="AlphaFoldDB" id="A0A1Q9CSB3"/>
<dbReference type="PANTHER" id="PTHR21314:SF1">
    <property type="entry name" value="QUEUOSINE SALVAGE PROTEIN"/>
    <property type="match status" value="1"/>
</dbReference>
<proteinExistence type="inferred from homology"/>
<dbReference type="SUPFAM" id="SSF50891">
    <property type="entry name" value="Cyclophilin-like"/>
    <property type="match status" value="1"/>
</dbReference>
<evidence type="ECO:0000313" key="5">
    <source>
        <dbReference type="Proteomes" id="UP000186817"/>
    </source>
</evidence>
<comment type="caution">
    <text evidence="4">The sequence shown here is derived from an EMBL/GenBank/DDBJ whole genome shotgun (WGS) entry which is preliminary data.</text>
</comment>
<comment type="catalytic activity">
    <reaction evidence="1">
        <text>queuosine 5'-phosphate + H2O = queuine + D-ribose 5-phosphate</text>
        <dbReference type="Rhea" id="RHEA:75387"/>
        <dbReference type="ChEBI" id="CHEBI:15377"/>
        <dbReference type="ChEBI" id="CHEBI:17433"/>
        <dbReference type="ChEBI" id="CHEBI:78346"/>
        <dbReference type="ChEBI" id="CHEBI:194371"/>
    </reaction>
    <physiologicalReaction direction="left-to-right" evidence="1">
        <dbReference type="Rhea" id="RHEA:75388"/>
    </physiologicalReaction>
</comment>
<evidence type="ECO:0000313" key="4">
    <source>
        <dbReference type="EMBL" id="OLP85802.1"/>
    </source>
</evidence>